<evidence type="ECO:0000313" key="10">
    <source>
        <dbReference type="EMBL" id="MEN2792453.1"/>
    </source>
</evidence>
<accession>A0ABU9Y9G9</accession>
<comment type="similarity">
    <text evidence="2">Belongs to the asparagine synthetase family.</text>
</comment>
<organism evidence="10 11">
    <name type="scientific">Sphingomonas oligophenolica</name>
    <dbReference type="NCBI Taxonomy" id="301154"/>
    <lineage>
        <taxon>Bacteria</taxon>
        <taxon>Pseudomonadati</taxon>
        <taxon>Pseudomonadota</taxon>
        <taxon>Alphaproteobacteria</taxon>
        <taxon>Sphingomonadales</taxon>
        <taxon>Sphingomonadaceae</taxon>
        <taxon>Sphingomonas</taxon>
    </lineage>
</organism>
<dbReference type="SUPFAM" id="SSF56235">
    <property type="entry name" value="N-terminal nucleophile aminohydrolases (Ntn hydrolases)"/>
    <property type="match status" value="1"/>
</dbReference>
<dbReference type="PANTHER" id="PTHR43284:SF1">
    <property type="entry name" value="ASPARAGINE SYNTHETASE"/>
    <property type="match status" value="1"/>
</dbReference>
<dbReference type="InterPro" id="IPR001962">
    <property type="entry name" value="Asn_synthase"/>
</dbReference>
<dbReference type="InterPro" id="IPR033738">
    <property type="entry name" value="AsnB_N"/>
</dbReference>
<feature type="region of interest" description="Disordered" evidence="8">
    <location>
        <begin position="1"/>
        <end position="25"/>
    </location>
</feature>
<dbReference type="InterPro" id="IPR006426">
    <property type="entry name" value="Asn_synth_AEB"/>
</dbReference>
<dbReference type="CDD" id="cd01991">
    <property type="entry name" value="Asn_synthase_B_C"/>
    <property type="match status" value="1"/>
</dbReference>
<evidence type="ECO:0000256" key="3">
    <source>
        <dbReference type="ARBA" id="ARBA00012737"/>
    </source>
</evidence>
<dbReference type="GO" id="GO:0004066">
    <property type="term" value="F:asparagine synthase (glutamine-hydrolyzing) activity"/>
    <property type="evidence" value="ECO:0007669"/>
    <property type="project" value="UniProtKB-EC"/>
</dbReference>
<evidence type="ECO:0000313" key="11">
    <source>
        <dbReference type="Proteomes" id="UP001419910"/>
    </source>
</evidence>
<dbReference type="PIRSF" id="PIRSF001589">
    <property type="entry name" value="Asn_synthetase_glu-h"/>
    <property type="match status" value="1"/>
</dbReference>
<dbReference type="InterPro" id="IPR014729">
    <property type="entry name" value="Rossmann-like_a/b/a_fold"/>
</dbReference>
<dbReference type="Pfam" id="PF13537">
    <property type="entry name" value="GATase_7"/>
    <property type="match status" value="1"/>
</dbReference>
<dbReference type="Gene3D" id="3.60.20.10">
    <property type="entry name" value="Glutamine Phosphoribosylpyrophosphate, subunit 1, domain 1"/>
    <property type="match status" value="1"/>
</dbReference>
<evidence type="ECO:0000256" key="4">
    <source>
        <dbReference type="ARBA" id="ARBA00022741"/>
    </source>
</evidence>
<keyword evidence="11" id="KW-1185">Reference proteome</keyword>
<dbReference type="Pfam" id="PF00733">
    <property type="entry name" value="Asn_synthase"/>
    <property type="match status" value="1"/>
</dbReference>
<keyword evidence="10" id="KW-0436">Ligase</keyword>
<feature type="domain" description="Glutamine amidotransferase type-2" evidence="9">
    <location>
        <begin position="44"/>
        <end position="255"/>
    </location>
</feature>
<name>A0ABU9Y9G9_9SPHN</name>
<dbReference type="EMBL" id="JBDIME010000028">
    <property type="protein sequence ID" value="MEN2792453.1"/>
    <property type="molecule type" value="Genomic_DNA"/>
</dbReference>
<dbReference type="CDD" id="cd00712">
    <property type="entry name" value="AsnB"/>
    <property type="match status" value="1"/>
</dbReference>
<dbReference type="EC" id="6.3.5.4" evidence="3"/>
<sequence length="664" mass="74763">MPSRRSIRRTGGASCPWRRSPSNRPPAHDLSINPWFSIGSAALCGICGAFSLSTGRPVAEAAIGAMSRTIAHRGPDDDGLFVEGQVGLGFRRLSIVDLATGNQPIPNEDKSIWLICNGEIFNHRELRDELRAGGHHFRTRSDAEVLIHLYEEMGERMLERLNGQFAFALFDKARNRLLLARDHFGVAPLFYTIVDDTFVFASEVKAILAYPGVERRVDLTGLDQILSLPGLVSPRTMFEGIHSVPPGYRLIVDHHGVDSRAYWDLVYPPEGEVAEARCENSYREELEASLMRSVRRRLQGEVNVGAYLSGGLDSSLVTAMMAANTTNQVRTFSINFGDRMFDEDRYQKIVADHVGCLHNQVDLKLDAIESRLKSAIWHSECPIKESYNTASLKLSAAARAHDVPVVLSGEGADELFAGYIGYRFDAFRRQRGVGAPLERREAELRRRLWGDENVFYENDLARHEAERELLYAPGIRESFGTFEFSRSGVVDTDRLKGIHPQHQRAYLDMKIRLGDHLVGDHGDRMLLANAVEGRFPFLDIEIADLARRLPPDLKLRNHVEKYILKEVGRSYLPPSIVDREKFAFNAPGSAYLIRQGTDWIQDMLSPETIRRQGYFDPVRIEALKRRSLDEEATPGGGNENDVLMTVLTFGIFLELFDMPRLGHC</sequence>
<dbReference type="InterPro" id="IPR017932">
    <property type="entry name" value="GATase_2_dom"/>
</dbReference>
<dbReference type="PROSITE" id="PS51278">
    <property type="entry name" value="GATASE_TYPE_2"/>
    <property type="match status" value="1"/>
</dbReference>
<keyword evidence="6" id="KW-0315">Glutamine amidotransferase</keyword>
<evidence type="ECO:0000259" key="9">
    <source>
        <dbReference type="PROSITE" id="PS51278"/>
    </source>
</evidence>
<evidence type="ECO:0000256" key="2">
    <source>
        <dbReference type="ARBA" id="ARBA00005752"/>
    </source>
</evidence>
<dbReference type="PANTHER" id="PTHR43284">
    <property type="entry name" value="ASPARAGINE SYNTHETASE (GLUTAMINE-HYDROLYZING)"/>
    <property type="match status" value="1"/>
</dbReference>
<comment type="pathway">
    <text evidence="1">Amino-acid biosynthesis; L-asparagine biosynthesis; L-asparagine from L-aspartate (L-Gln route): step 1/1.</text>
</comment>
<evidence type="ECO:0000256" key="5">
    <source>
        <dbReference type="ARBA" id="ARBA00022840"/>
    </source>
</evidence>
<evidence type="ECO:0000256" key="7">
    <source>
        <dbReference type="ARBA" id="ARBA00048741"/>
    </source>
</evidence>
<dbReference type="InterPro" id="IPR051786">
    <property type="entry name" value="ASN_synthetase/amidase"/>
</dbReference>
<dbReference type="SUPFAM" id="SSF52402">
    <property type="entry name" value="Adenine nucleotide alpha hydrolases-like"/>
    <property type="match status" value="1"/>
</dbReference>
<keyword evidence="4" id="KW-0547">Nucleotide-binding</keyword>
<dbReference type="InterPro" id="IPR029055">
    <property type="entry name" value="Ntn_hydrolases_N"/>
</dbReference>
<dbReference type="Proteomes" id="UP001419910">
    <property type="component" value="Unassembled WGS sequence"/>
</dbReference>
<reference evidence="10 11" key="1">
    <citation type="submission" date="2024-05" db="EMBL/GenBank/DDBJ databases">
        <authorList>
            <person name="Liu Q."/>
            <person name="Xin Y.-H."/>
        </authorList>
    </citation>
    <scope>NUCLEOTIDE SEQUENCE [LARGE SCALE GENOMIC DNA]</scope>
    <source>
        <strain evidence="10 11">CGMCC 1.10181</strain>
    </source>
</reference>
<dbReference type="Gene3D" id="3.40.50.620">
    <property type="entry name" value="HUPs"/>
    <property type="match status" value="1"/>
</dbReference>
<evidence type="ECO:0000256" key="6">
    <source>
        <dbReference type="ARBA" id="ARBA00022962"/>
    </source>
</evidence>
<comment type="caution">
    <text evidence="10">The sequence shown here is derived from an EMBL/GenBank/DDBJ whole genome shotgun (WGS) entry which is preliminary data.</text>
</comment>
<keyword evidence="5" id="KW-0067">ATP-binding</keyword>
<proteinExistence type="inferred from homology"/>
<evidence type="ECO:0000256" key="8">
    <source>
        <dbReference type="SAM" id="MobiDB-lite"/>
    </source>
</evidence>
<dbReference type="NCBIfam" id="TIGR01536">
    <property type="entry name" value="asn_synth_AEB"/>
    <property type="match status" value="1"/>
</dbReference>
<dbReference type="RefSeq" id="WP_343891982.1">
    <property type="nucleotide sequence ID" value="NZ_BAAAEH010000049.1"/>
</dbReference>
<protein>
    <recommendedName>
        <fullName evidence="3">asparagine synthase (glutamine-hydrolyzing)</fullName>
        <ecNumber evidence="3">6.3.5.4</ecNumber>
    </recommendedName>
</protein>
<comment type="catalytic activity">
    <reaction evidence="7">
        <text>L-aspartate + L-glutamine + ATP + H2O = L-asparagine + L-glutamate + AMP + diphosphate + H(+)</text>
        <dbReference type="Rhea" id="RHEA:12228"/>
        <dbReference type="ChEBI" id="CHEBI:15377"/>
        <dbReference type="ChEBI" id="CHEBI:15378"/>
        <dbReference type="ChEBI" id="CHEBI:29985"/>
        <dbReference type="ChEBI" id="CHEBI:29991"/>
        <dbReference type="ChEBI" id="CHEBI:30616"/>
        <dbReference type="ChEBI" id="CHEBI:33019"/>
        <dbReference type="ChEBI" id="CHEBI:58048"/>
        <dbReference type="ChEBI" id="CHEBI:58359"/>
        <dbReference type="ChEBI" id="CHEBI:456215"/>
        <dbReference type="EC" id="6.3.5.4"/>
    </reaction>
</comment>
<evidence type="ECO:0000256" key="1">
    <source>
        <dbReference type="ARBA" id="ARBA00005187"/>
    </source>
</evidence>
<gene>
    <name evidence="10" type="primary">asnB</name>
    <name evidence="10" type="ORF">ABC974_22680</name>
</gene>